<dbReference type="EMBL" id="MF403008">
    <property type="protein sequence ID" value="AUZ94889.1"/>
    <property type="molecule type" value="Genomic_DNA"/>
</dbReference>
<dbReference type="KEGG" id="vg:40088085"/>
<organism evidence="1 2">
    <name type="scientific">Agrobacterium phage Atu_ph07</name>
    <dbReference type="NCBI Taxonomy" id="2024264"/>
    <lineage>
        <taxon>Viruses</taxon>
        <taxon>Duplodnaviria</taxon>
        <taxon>Heunggongvirae</taxon>
        <taxon>Uroviricota</taxon>
        <taxon>Caudoviricetes</taxon>
        <taxon>Polybotosvirus</taxon>
        <taxon>Polybotosvirus Atuph07</taxon>
    </lineage>
</organism>
<dbReference type="RefSeq" id="YP_009611747.1">
    <property type="nucleotide sequence ID" value="NC_042013.1"/>
</dbReference>
<name>A0A2L0UZD7_9CAUD</name>
<dbReference type="GeneID" id="40088085"/>
<evidence type="ECO:0000313" key="1">
    <source>
        <dbReference type="EMBL" id="AUZ94889.1"/>
    </source>
</evidence>
<proteinExistence type="predicted"/>
<dbReference type="Proteomes" id="UP000223025">
    <property type="component" value="Segment"/>
</dbReference>
<sequence>MKHTIPNTPKNLELLTNILEISNGNPILPLEITVEDMKNSIRFHDYHLYVPFSPNSATIAAFGEVLEESRFNKICILSNASVVKELFKNTRFKKVNEFSKTDDPEYFVGTKYNVPACDLVIDDGKLTTYSFVQCDKRITLLRSFSTLSKYKKEPIISFILNQSLTLDRNTKDFLHVCGISPYQLHLIINDHKVDYVDDITTPDDDFFKNRPQMIDIIRDNLISHDPKLIIKLLTNIVKEYEDSAINIAVIGYDDNIITRVKQLTHYKNPSEIGSHKSKFTYFKSILDMQAGGFNTFQLVISPSTLYTPKERSILKKINSSYSFTPYAVEKEINQ</sequence>
<evidence type="ECO:0000313" key="2">
    <source>
        <dbReference type="Proteomes" id="UP000223025"/>
    </source>
</evidence>
<reference evidence="1 2" key="1">
    <citation type="submission" date="2017-06" db="EMBL/GenBank/DDBJ databases">
        <authorList>
            <person name="Kim H.J."/>
            <person name="Triplett B.A."/>
        </authorList>
    </citation>
    <scope>NUCLEOTIDE SEQUENCE [LARGE SCALE GENOMIC DNA]</scope>
</reference>
<keyword evidence="2" id="KW-1185">Reference proteome</keyword>
<accession>A0A2L0UZD7</accession>
<protein>
    <submittedName>
        <fullName evidence="1">Uncharacterized protein</fullName>
    </submittedName>
</protein>